<reference evidence="2 3" key="1">
    <citation type="journal article" date="2022" name="Allergy">
        <title>Genome assembly and annotation of Periplaneta americana reveal a comprehensive cockroach allergen profile.</title>
        <authorList>
            <person name="Wang L."/>
            <person name="Xiong Q."/>
            <person name="Saelim N."/>
            <person name="Wang L."/>
            <person name="Nong W."/>
            <person name="Wan A.T."/>
            <person name="Shi M."/>
            <person name="Liu X."/>
            <person name="Cao Q."/>
            <person name="Hui J.H.L."/>
            <person name="Sookrung N."/>
            <person name="Leung T.F."/>
            <person name="Tungtrongchitr A."/>
            <person name="Tsui S.K.W."/>
        </authorList>
    </citation>
    <scope>NUCLEOTIDE SEQUENCE [LARGE SCALE GENOMIC DNA]</scope>
    <source>
        <strain evidence="2">PWHHKU_190912</strain>
    </source>
</reference>
<evidence type="ECO:0000256" key="1">
    <source>
        <dbReference type="SAM" id="MobiDB-lite"/>
    </source>
</evidence>
<feature type="region of interest" description="Disordered" evidence="1">
    <location>
        <begin position="107"/>
        <end position="127"/>
    </location>
</feature>
<organism evidence="2 3">
    <name type="scientific">Periplaneta americana</name>
    <name type="common">American cockroach</name>
    <name type="synonym">Blatta americana</name>
    <dbReference type="NCBI Taxonomy" id="6978"/>
    <lineage>
        <taxon>Eukaryota</taxon>
        <taxon>Metazoa</taxon>
        <taxon>Ecdysozoa</taxon>
        <taxon>Arthropoda</taxon>
        <taxon>Hexapoda</taxon>
        <taxon>Insecta</taxon>
        <taxon>Pterygota</taxon>
        <taxon>Neoptera</taxon>
        <taxon>Polyneoptera</taxon>
        <taxon>Dictyoptera</taxon>
        <taxon>Blattodea</taxon>
        <taxon>Blattoidea</taxon>
        <taxon>Blattidae</taxon>
        <taxon>Blattinae</taxon>
        <taxon>Periplaneta</taxon>
    </lineage>
</organism>
<gene>
    <name evidence="2" type="ORF">ANN_15511</name>
</gene>
<protein>
    <submittedName>
        <fullName evidence="2">Uncharacterized protein</fullName>
    </submittedName>
</protein>
<dbReference type="EMBL" id="JAJSOF020000027">
    <property type="protein sequence ID" value="KAJ4433252.1"/>
    <property type="molecule type" value="Genomic_DNA"/>
</dbReference>
<evidence type="ECO:0000313" key="2">
    <source>
        <dbReference type="EMBL" id="KAJ4433252.1"/>
    </source>
</evidence>
<accession>A0ABQ8SHW9</accession>
<feature type="compositionally biased region" description="Polar residues" evidence="1">
    <location>
        <begin position="206"/>
        <end position="230"/>
    </location>
</feature>
<feature type="region of interest" description="Disordered" evidence="1">
    <location>
        <begin position="23"/>
        <end position="54"/>
    </location>
</feature>
<comment type="caution">
    <text evidence="2">The sequence shown here is derived from an EMBL/GenBank/DDBJ whole genome shotgun (WGS) entry which is preliminary data.</text>
</comment>
<feature type="region of interest" description="Disordered" evidence="1">
    <location>
        <begin position="206"/>
        <end position="242"/>
    </location>
</feature>
<keyword evidence="3" id="KW-1185">Reference proteome</keyword>
<name>A0ABQ8SHW9_PERAM</name>
<evidence type="ECO:0000313" key="3">
    <source>
        <dbReference type="Proteomes" id="UP001148838"/>
    </source>
</evidence>
<dbReference type="Proteomes" id="UP001148838">
    <property type="component" value="Unassembled WGS sequence"/>
</dbReference>
<sequence length="242" mass="27498">MLAFSSDERAFNIESYFRTVARETSPPRIDAQSRSMPSRTKGTERQGPIPAHGHNSNEVYFNAVFDLELYAVTIEASPSRFDEQPRSRLRRFSEAADRLSAGVRGYVKRGSRGTHSPTDRIGGLGEKKRAKPDFLPLKQLYETRSDLHHIQLVFLHSHNMWTVSVRTLRLVEECLESIKEPVVGSEEMERNKRVLKEKIRGLVSRSIGNDTSSDNINENGKANMTRSSSYRHGMRKEATSCD</sequence>
<proteinExistence type="predicted"/>